<gene>
    <name evidence="4" type="ORF">FBZ88_11744</name>
</gene>
<dbReference type="AlphaFoldDB" id="A0A560FJB2"/>
<feature type="repeat" description="TPR" evidence="3">
    <location>
        <begin position="174"/>
        <end position="207"/>
    </location>
</feature>
<accession>A0A560FJB2</accession>
<dbReference type="PANTHER" id="PTHR44858:SF1">
    <property type="entry name" value="UDP-N-ACETYLGLUCOSAMINE--PEPTIDE N-ACETYLGLUCOSAMINYLTRANSFERASE SPINDLY-RELATED"/>
    <property type="match status" value="1"/>
</dbReference>
<evidence type="ECO:0000256" key="2">
    <source>
        <dbReference type="ARBA" id="ARBA00022803"/>
    </source>
</evidence>
<keyword evidence="1" id="KW-0677">Repeat</keyword>
<organism evidence="4 5">
    <name type="scientific">Nitrospirillum amazonense</name>
    <dbReference type="NCBI Taxonomy" id="28077"/>
    <lineage>
        <taxon>Bacteria</taxon>
        <taxon>Pseudomonadati</taxon>
        <taxon>Pseudomonadota</taxon>
        <taxon>Alphaproteobacteria</taxon>
        <taxon>Rhodospirillales</taxon>
        <taxon>Azospirillaceae</taxon>
        <taxon>Nitrospirillum</taxon>
    </lineage>
</organism>
<dbReference type="Gene3D" id="1.25.40.10">
    <property type="entry name" value="Tetratricopeptide repeat domain"/>
    <property type="match status" value="4"/>
</dbReference>
<keyword evidence="2 3" id="KW-0802">TPR repeat</keyword>
<feature type="repeat" description="TPR" evidence="3">
    <location>
        <begin position="345"/>
        <end position="378"/>
    </location>
</feature>
<protein>
    <submittedName>
        <fullName evidence="4">Tetratricopeptide repeat protein</fullName>
    </submittedName>
</protein>
<dbReference type="Pfam" id="PF13181">
    <property type="entry name" value="TPR_8"/>
    <property type="match status" value="1"/>
</dbReference>
<evidence type="ECO:0000313" key="4">
    <source>
        <dbReference type="EMBL" id="TWB21690.1"/>
    </source>
</evidence>
<dbReference type="PANTHER" id="PTHR44858">
    <property type="entry name" value="TETRATRICOPEPTIDE REPEAT PROTEIN 6"/>
    <property type="match status" value="1"/>
</dbReference>
<dbReference type="Pfam" id="PF00515">
    <property type="entry name" value="TPR_1"/>
    <property type="match status" value="1"/>
</dbReference>
<proteinExistence type="predicted"/>
<dbReference type="EMBL" id="VITO01000017">
    <property type="protein sequence ID" value="TWB21690.1"/>
    <property type="molecule type" value="Genomic_DNA"/>
</dbReference>
<dbReference type="SMART" id="SM00028">
    <property type="entry name" value="TPR"/>
    <property type="match status" value="8"/>
</dbReference>
<feature type="repeat" description="TPR" evidence="3">
    <location>
        <begin position="3"/>
        <end position="36"/>
    </location>
</feature>
<name>A0A560FJB2_9PROT</name>
<feature type="repeat" description="TPR" evidence="3">
    <location>
        <begin position="105"/>
        <end position="138"/>
    </location>
</feature>
<evidence type="ECO:0000313" key="5">
    <source>
        <dbReference type="Proteomes" id="UP000316545"/>
    </source>
</evidence>
<dbReference type="InterPro" id="IPR011990">
    <property type="entry name" value="TPR-like_helical_dom_sf"/>
</dbReference>
<feature type="repeat" description="TPR" evidence="3">
    <location>
        <begin position="71"/>
        <end position="104"/>
    </location>
</feature>
<keyword evidence="5" id="KW-1185">Reference proteome</keyword>
<evidence type="ECO:0000256" key="1">
    <source>
        <dbReference type="ARBA" id="ARBA00022737"/>
    </source>
</evidence>
<dbReference type="Proteomes" id="UP000316545">
    <property type="component" value="Unassembled WGS sequence"/>
</dbReference>
<reference evidence="4 5" key="1">
    <citation type="submission" date="2019-06" db="EMBL/GenBank/DDBJ databases">
        <title>Genomic Encyclopedia of Type Strains, Phase IV (KMG-V): Genome sequencing to study the core and pangenomes of soil and plant-associated prokaryotes.</title>
        <authorList>
            <person name="Whitman W."/>
        </authorList>
    </citation>
    <scope>NUCLEOTIDE SEQUENCE [LARGE SCALE GENOMIC DNA]</scope>
    <source>
        <strain evidence="4 5">BR 11865</strain>
    </source>
</reference>
<dbReference type="PROSITE" id="PS50005">
    <property type="entry name" value="TPR"/>
    <property type="match status" value="5"/>
</dbReference>
<dbReference type="PROSITE" id="PS50293">
    <property type="entry name" value="TPR_REGION"/>
    <property type="match status" value="1"/>
</dbReference>
<dbReference type="InterPro" id="IPR019734">
    <property type="entry name" value="TPR_rpt"/>
</dbReference>
<sequence length="423" mass="47260">MSPMEYIRRGKLELDEEDYKQALADFTQAATLDAQSDEAVVYRAFAHYRLEENQEARSDYTLASKSNPHNAMAWRGLALVEFDNLELDAAIKDFTRSLEIEADNHSALTHRAQAYWSINDFDHAMADIDAALRLQPDWIEGYGWRARLHEEMGGDKEDIAATAAGVMADFPDKADAYDIAGQLYEELSRYDDAVRAFTAELRLEPSARTYVMRAHDRPKSDRKGKESDLAAALSLDAGFYPAYRERAEEAVDAGDLETAVTAYSAALESQKDLPDALVRRGILLMKLGKTDLAARDFAAVRAQPTTWDQLNHLCWTKATGGVDLETALAECDASFTMPWLESSRSVTWNSRGFILLRLGRYQEAIASYDNALKINPISGMPLYGRGVARMRMGDRAGGEADLAQGVHFYYRAAEDFARYGITP</sequence>
<comment type="caution">
    <text evidence="4">The sequence shown here is derived from an EMBL/GenBank/DDBJ whole genome shotgun (WGS) entry which is preliminary data.</text>
</comment>
<dbReference type="Pfam" id="PF13432">
    <property type="entry name" value="TPR_16"/>
    <property type="match status" value="2"/>
</dbReference>
<evidence type="ECO:0000256" key="3">
    <source>
        <dbReference type="PROSITE-ProRule" id="PRU00339"/>
    </source>
</evidence>
<dbReference type="InterPro" id="IPR050498">
    <property type="entry name" value="Ycf3"/>
</dbReference>
<dbReference type="SUPFAM" id="SSF48452">
    <property type="entry name" value="TPR-like"/>
    <property type="match status" value="2"/>
</dbReference>